<feature type="domain" description="NADP-dependent oxidoreductase" evidence="7">
    <location>
        <begin position="17"/>
        <end position="267"/>
    </location>
</feature>
<comment type="similarity">
    <text evidence="1">Belongs to the aldo/keto reductase family.</text>
</comment>
<evidence type="ECO:0000313" key="8">
    <source>
        <dbReference type="EMBL" id="KGP92314.1"/>
    </source>
</evidence>
<evidence type="ECO:0000256" key="1">
    <source>
        <dbReference type="ARBA" id="ARBA00007905"/>
    </source>
</evidence>
<comment type="caution">
    <text evidence="8">The sequence shown here is derived from an EMBL/GenBank/DDBJ whole genome shotgun (WGS) entry which is preliminary data.</text>
</comment>
<dbReference type="Gene3D" id="3.20.20.100">
    <property type="entry name" value="NADP-dependent oxidoreductase domain"/>
    <property type="match status" value="1"/>
</dbReference>
<evidence type="ECO:0000256" key="4">
    <source>
        <dbReference type="PIRSR" id="PIRSR000097-1"/>
    </source>
</evidence>
<dbReference type="InterPro" id="IPR018170">
    <property type="entry name" value="Aldo/ket_reductase_CS"/>
</dbReference>
<dbReference type="PRINTS" id="PR00069">
    <property type="entry name" value="ALDKETRDTASE"/>
</dbReference>
<dbReference type="eggNOG" id="COG0656">
    <property type="taxonomic scope" value="Bacteria"/>
</dbReference>
<dbReference type="Pfam" id="PF00248">
    <property type="entry name" value="Aldo_ket_red"/>
    <property type="match status" value="1"/>
</dbReference>
<proteinExistence type="inferred from homology"/>
<evidence type="ECO:0000313" key="9">
    <source>
        <dbReference type="Proteomes" id="UP000030153"/>
    </source>
</evidence>
<evidence type="ECO:0000256" key="5">
    <source>
        <dbReference type="PIRSR" id="PIRSR000097-2"/>
    </source>
</evidence>
<dbReference type="InterPro" id="IPR020471">
    <property type="entry name" value="AKR"/>
</dbReference>
<sequence>MILNEHYTLSNGMEIPKLGLGTWKIDDSDVAQTVREAIKVGYRHIDTAQAYENERGVGEGILTSSVKRDELFITSKVAAEIKSYDEAVASIDQSLEKLGLEFIDLMLIHCPQPWNEFGSDNRYFEENREVWRALEEAYEAGKLRAIGVSNFQQVDLENILSVCNVKPMANQILANITHTPLDLIQYTQEKGILVEAYSPLAHGDLLQNEKVAEIADKYGVSVAQLSVRFDLQLGLLPLPKTVTPKHLRTNTEVNFMISEEDMNYLKKM</sequence>
<dbReference type="AlphaFoldDB" id="A0A0A2UWM4"/>
<accession>A0A0A2UWM4</accession>
<protein>
    <submittedName>
        <fullName evidence="8">2,5-diketo-D-gluconic acid reductase</fullName>
    </submittedName>
</protein>
<keyword evidence="3" id="KW-0560">Oxidoreductase</keyword>
<organism evidence="8 9">
    <name type="scientific">Pontibacillus chungwhensis BH030062</name>
    <dbReference type="NCBI Taxonomy" id="1385513"/>
    <lineage>
        <taxon>Bacteria</taxon>
        <taxon>Bacillati</taxon>
        <taxon>Bacillota</taxon>
        <taxon>Bacilli</taxon>
        <taxon>Bacillales</taxon>
        <taxon>Bacillaceae</taxon>
        <taxon>Pontibacillus</taxon>
    </lineage>
</organism>
<reference evidence="8 9" key="1">
    <citation type="submission" date="2013-08" db="EMBL/GenBank/DDBJ databases">
        <title>Genome of Pontibacillus chungwhensis.</title>
        <authorList>
            <person name="Wang Q."/>
            <person name="Wang G."/>
        </authorList>
    </citation>
    <scope>NUCLEOTIDE SEQUENCE [LARGE SCALE GENOMIC DNA]</scope>
    <source>
        <strain evidence="8 9">BH030062</strain>
    </source>
</reference>
<keyword evidence="2" id="KW-0521">NADP</keyword>
<dbReference type="FunFam" id="3.20.20.100:FF:000002">
    <property type="entry name" value="2,5-diketo-D-gluconic acid reductase A"/>
    <property type="match status" value="1"/>
</dbReference>
<gene>
    <name evidence="8" type="ORF">N780_01900</name>
</gene>
<dbReference type="PANTHER" id="PTHR43827:SF3">
    <property type="entry name" value="NADP-DEPENDENT OXIDOREDUCTASE DOMAIN-CONTAINING PROTEIN"/>
    <property type="match status" value="1"/>
</dbReference>
<feature type="binding site" evidence="5">
    <location>
        <position position="109"/>
    </location>
    <ligand>
        <name>substrate</name>
    </ligand>
</feature>
<feature type="site" description="Lowers pKa of active site Tyr" evidence="6">
    <location>
        <position position="76"/>
    </location>
</feature>
<dbReference type="PROSITE" id="PS00798">
    <property type="entry name" value="ALDOKETO_REDUCTASE_1"/>
    <property type="match status" value="1"/>
</dbReference>
<evidence type="ECO:0000256" key="6">
    <source>
        <dbReference type="PIRSR" id="PIRSR000097-3"/>
    </source>
</evidence>
<dbReference type="InterPro" id="IPR023210">
    <property type="entry name" value="NADP_OxRdtase_dom"/>
</dbReference>
<dbReference type="InterPro" id="IPR036812">
    <property type="entry name" value="NAD(P)_OxRdtase_dom_sf"/>
</dbReference>
<dbReference type="PIRSF" id="PIRSF000097">
    <property type="entry name" value="AKR"/>
    <property type="match status" value="1"/>
</dbReference>
<dbReference type="PANTHER" id="PTHR43827">
    <property type="entry name" value="2,5-DIKETO-D-GLUCONIC ACID REDUCTASE"/>
    <property type="match status" value="1"/>
</dbReference>
<dbReference type="EMBL" id="AVBG01000003">
    <property type="protein sequence ID" value="KGP92314.1"/>
    <property type="molecule type" value="Genomic_DNA"/>
</dbReference>
<dbReference type="Proteomes" id="UP000030153">
    <property type="component" value="Unassembled WGS sequence"/>
</dbReference>
<dbReference type="STRING" id="1385513.N780_01900"/>
<evidence type="ECO:0000259" key="7">
    <source>
        <dbReference type="Pfam" id="PF00248"/>
    </source>
</evidence>
<dbReference type="GO" id="GO:0016616">
    <property type="term" value="F:oxidoreductase activity, acting on the CH-OH group of donors, NAD or NADP as acceptor"/>
    <property type="evidence" value="ECO:0007669"/>
    <property type="project" value="UniProtKB-ARBA"/>
</dbReference>
<evidence type="ECO:0000256" key="2">
    <source>
        <dbReference type="ARBA" id="ARBA00022857"/>
    </source>
</evidence>
<dbReference type="RefSeq" id="WP_052114919.1">
    <property type="nucleotide sequence ID" value="NZ_AVBG01000003.1"/>
</dbReference>
<keyword evidence="9" id="KW-1185">Reference proteome</keyword>
<dbReference type="SUPFAM" id="SSF51430">
    <property type="entry name" value="NAD(P)-linked oxidoreductase"/>
    <property type="match status" value="1"/>
</dbReference>
<feature type="active site" description="Proton donor" evidence="4">
    <location>
        <position position="51"/>
    </location>
</feature>
<evidence type="ECO:0000256" key="3">
    <source>
        <dbReference type="ARBA" id="ARBA00023002"/>
    </source>
</evidence>
<dbReference type="CDD" id="cd19071">
    <property type="entry name" value="AKR_AKR1-5-like"/>
    <property type="match status" value="1"/>
</dbReference>
<name>A0A0A2UWM4_9BACI</name>